<sequence length="141" mass="15289">MPDSESDDEFPNDFDGIDFSAVPELQAQRFQLPQTGPSTTATSSQVDLTGTPTSDQRTSVSVNISDSRSNTSSLDSFDELDVDPYLLAACDEIEHRALWGHHTNTVPGPLANVSPLGNFSKGKKAPLLTLTFIPNPWLNLL</sequence>
<dbReference type="AlphaFoldDB" id="A0A0C9ZWJ9"/>
<dbReference type="Proteomes" id="UP000054018">
    <property type="component" value="Unassembled WGS sequence"/>
</dbReference>
<name>A0A0C9ZWJ9_9AGAM</name>
<protein>
    <submittedName>
        <fullName evidence="2">Uncharacterized protein</fullName>
    </submittedName>
</protein>
<dbReference type="OrthoDB" id="6105938at2759"/>
<proteinExistence type="predicted"/>
<keyword evidence="3" id="KW-1185">Reference proteome</keyword>
<feature type="compositionally biased region" description="Low complexity" evidence="1">
    <location>
        <begin position="61"/>
        <end position="75"/>
    </location>
</feature>
<reference evidence="3" key="2">
    <citation type="submission" date="2015-01" db="EMBL/GenBank/DDBJ databases">
        <title>Evolutionary Origins and Diversification of the Mycorrhizal Mutualists.</title>
        <authorList>
            <consortium name="DOE Joint Genome Institute"/>
            <consortium name="Mycorrhizal Genomics Consortium"/>
            <person name="Kohler A."/>
            <person name="Kuo A."/>
            <person name="Nagy L.G."/>
            <person name="Floudas D."/>
            <person name="Copeland A."/>
            <person name="Barry K.W."/>
            <person name="Cichocki N."/>
            <person name="Veneault-Fourrey C."/>
            <person name="LaButti K."/>
            <person name="Lindquist E.A."/>
            <person name="Lipzen A."/>
            <person name="Lundell T."/>
            <person name="Morin E."/>
            <person name="Murat C."/>
            <person name="Riley R."/>
            <person name="Ohm R."/>
            <person name="Sun H."/>
            <person name="Tunlid A."/>
            <person name="Henrissat B."/>
            <person name="Grigoriev I.V."/>
            <person name="Hibbett D.S."/>
            <person name="Martin F."/>
        </authorList>
    </citation>
    <scope>NUCLEOTIDE SEQUENCE [LARGE SCALE GENOMIC DNA]</scope>
    <source>
        <strain evidence="3">441</strain>
    </source>
</reference>
<reference evidence="2 3" key="1">
    <citation type="submission" date="2014-04" db="EMBL/GenBank/DDBJ databases">
        <authorList>
            <consortium name="DOE Joint Genome Institute"/>
            <person name="Kuo A."/>
            <person name="Kohler A."/>
            <person name="Costa M.D."/>
            <person name="Nagy L.G."/>
            <person name="Floudas D."/>
            <person name="Copeland A."/>
            <person name="Barry K.W."/>
            <person name="Cichocki N."/>
            <person name="Veneault-Fourrey C."/>
            <person name="LaButti K."/>
            <person name="Lindquist E.A."/>
            <person name="Lipzen A."/>
            <person name="Lundell T."/>
            <person name="Morin E."/>
            <person name="Murat C."/>
            <person name="Sun H."/>
            <person name="Tunlid A."/>
            <person name="Henrissat B."/>
            <person name="Grigoriev I.V."/>
            <person name="Hibbett D.S."/>
            <person name="Martin F."/>
            <person name="Nordberg H.P."/>
            <person name="Cantor M.N."/>
            <person name="Hua S.X."/>
        </authorList>
    </citation>
    <scope>NUCLEOTIDE SEQUENCE [LARGE SCALE GENOMIC DNA]</scope>
    <source>
        <strain evidence="2 3">441</strain>
    </source>
</reference>
<dbReference type="HOGENOM" id="CLU_1826023_0_0_1"/>
<feature type="region of interest" description="Disordered" evidence="1">
    <location>
        <begin position="25"/>
        <end position="75"/>
    </location>
</feature>
<organism evidence="2 3">
    <name type="scientific">Pisolithus microcarpus 441</name>
    <dbReference type="NCBI Taxonomy" id="765257"/>
    <lineage>
        <taxon>Eukaryota</taxon>
        <taxon>Fungi</taxon>
        <taxon>Dikarya</taxon>
        <taxon>Basidiomycota</taxon>
        <taxon>Agaricomycotina</taxon>
        <taxon>Agaricomycetes</taxon>
        <taxon>Agaricomycetidae</taxon>
        <taxon>Boletales</taxon>
        <taxon>Sclerodermatineae</taxon>
        <taxon>Pisolithaceae</taxon>
        <taxon>Pisolithus</taxon>
    </lineage>
</organism>
<dbReference type="EMBL" id="KN833701">
    <property type="protein sequence ID" value="KIK26592.1"/>
    <property type="molecule type" value="Genomic_DNA"/>
</dbReference>
<evidence type="ECO:0000313" key="2">
    <source>
        <dbReference type="EMBL" id="KIK26592.1"/>
    </source>
</evidence>
<evidence type="ECO:0000256" key="1">
    <source>
        <dbReference type="SAM" id="MobiDB-lite"/>
    </source>
</evidence>
<feature type="compositionally biased region" description="Polar residues" evidence="1">
    <location>
        <begin position="28"/>
        <end position="60"/>
    </location>
</feature>
<gene>
    <name evidence="2" type="ORF">PISMIDRAFT_675998</name>
</gene>
<accession>A0A0C9ZWJ9</accession>
<evidence type="ECO:0000313" key="3">
    <source>
        <dbReference type="Proteomes" id="UP000054018"/>
    </source>
</evidence>